<dbReference type="AlphaFoldDB" id="A0A3P6CI31"/>
<reference evidence="1" key="1">
    <citation type="submission" date="2018-11" db="EMBL/GenBank/DDBJ databases">
        <authorList>
            <consortium name="Genoscope - CEA"/>
            <person name="William W."/>
        </authorList>
    </citation>
    <scope>NUCLEOTIDE SEQUENCE</scope>
</reference>
<accession>A0A3P6CI31</accession>
<name>A0A3P6CI31_BRAOL</name>
<gene>
    <name evidence="1" type="ORF">BOLC4T23842H</name>
</gene>
<proteinExistence type="predicted"/>
<protein>
    <submittedName>
        <fullName evidence="1">Uncharacterized protein</fullName>
    </submittedName>
</protein>
<sequence>MSFGKFSISRVSKAHAIWASYGKQRSALLLMIIDGD</sequence>
<organism evidence="1">
    <name type="scientific">Brassica oleracea</name>
    <name type="common">Wild cabbage</name>
    <dbReference type="NCBI Taxonomy" id="3712"/>
    <lineage>
        <taxon>Eukaryota</taxon>
        <taxon>Viridiplantae</taxon>
        <taxon>Streptophyta</taxon>
        <taxon>Embryophyta</taxon>
        <taxon>Tracheophyta</taxon>
        <taxon>Spermatophyta</taxon>
        <taxon>Magnoliopsida</taxon>
        <taxon>eudicotyledons</taxon>
        <taxon>Gunneridae</taxon>
        <taxon>Pentapetalae</taxon>
        <taxon>rosids</taxon>
        <taxon>malvids</taxon>
        <taxon>Brassicales</taxon>
        <taxon>Brassicaceae</taxon>
        <taxon>Brassiceae</taxon>
        <taxon>Brassica</taxon>
    </lineage>
</organism>
<evidence type="ECO:0000313" key="1">
    <source>
        <dbReference type="EMBL" id="VDD08102.1"/>
    </source>
</evidence>
<dbReference type="EMBL" id="LR031873">
    <property type="protein sequence ID" value="VDD08102.1"/>
    <property type="molecule type" value="Genomic_DNA"/>
</dbReference>